<protein>
    <submittedName>
        <fullName evidence="2">Uncharacterized protein</fullName>
    </submittedName>
</protein>
<proteinExistence type="predicted"/>
<accession>A0A4C1UFZ2</accession>
<dbReference type="AlphaFoldDB" id="A0A4C1UFZ2"/>
<evidence type="ECO:0000313" key="3">
    <source>
        <dbReference type="Proteomes" id="UP000299102"/>
    </source>
</evidence>
<name>A0A4C1UFZ2_EUMVA</name>
<dbReference type="OrthoDB" id="6782199at2759"/>
<feature type="signal peptide" evidence="1">
    <location>
        <begin position="1"/>
        <end position="18"/>
    </location>
</feature>
<reference evidence="2 3" key="1">
    <citation type="journal article" date="2019" name="Commun. Biol.">
        <title>The bagworm genome reveals a unique fibroin gene that provides high tensile strength.</title>
        <authorList>
            <person name="Kono N."/>
            <person name="Nakamura H."/>
            <person name="Ohtoshi R."/>
            <person name="Tomita M."/>
            <person name="Numata K."/>
            <person name="Arakawa K."/>
        </authorList>
    </citation>
    <scope>NUCLEOTIDE SEQUENCE [LARGE SCALE GENOMIC DNA]</scope>
</reference>
<sequence>MGLTLIFILGVCAPNVSKRLEKRDEFWTEDTVVDDNATATEYMIDDGNESEITLYEIVKAIKHMKVEKAAGYDRVSSKTLRGDRDIEKVYDRVKRIDLWKTLSMHGVSSRLIEALQSLYKDSSACVRINGAYTDWLDIRGNVRQGYVASLWLFNLFLDSYL</sequence>
<dbReference type="PANTHER" id="PTHR47027:SF30">
    <property type="entry name" value="THAP-TYPE DOMAIN-CONTAINING PROTEIN"/>
    <property type="match status" value="1"/>
</dbReference>
<gene>
    <name evidence="2" type="ORF">EVAR_19517_1</name>
</gene>
<evidence type="ECO:0000256" key="1">
    <source>
        <dbReference type="SAM" id="SignalP"/>
    </source>
</evidence>
<comment type="caution">
    <text evidence="2">The sequence shown here is derived from an EMBL/GenBank/DDBJ whole genome shotgun (WGS) entry which is preliminary data.</text>
</comment>
<organism evidence="2 3">
    <name type="scientific">Eumeta variegata</name>
    <name type="common">Bagworm moth</name>
    <name type="synonym">Eumeta japonica</name>
    <dbReference type="NCBI Taxonomy" id="151549"/>
    <lineage>
        <taxon>Eukaryota</taxon>
        <taxon>Metazoa</taxon>
        <taxon>Ecdysozoa</taxon>
        <taxon>Arthropoda</taxon>
        <taxon>Hexapoda</taxon>
        <taxon>Insecta</taxon>
        <taxon>Pterygota</taxon>
        <taxon>Neoptera</taxon>
        <taxon>Endopterygota</taxon>
        <taxon>Lepidoptera</taxon>
        <taxon>Glossata</taxon>
        <taxon>Ditrysia</taxon>
        <taxon>Tineoidea</taxon>
        <taxon>Psychidae</taxon>
        <taxon>Oiketicinae</taxon>
        <taxon>Eumeta</taxon>
    </lineage>
</organism>
<keyword evidence="3" id="KW-1185">Reference proteome</keyword>
<dbReference type="EMBL" id="BGZK01000169">
    <property type="protein sequence ID" value="GBP25037.1"/>
    <property type="molecule type" value="Genomic_DNA"/>
</dbReference>
<dbReference type="PANTHER" id="PTHR47027">
    <property type="entry name" value="REVERSE TRANSCRIPTASE DOMAIN-CONTAINING PROTEIN"/>
    <property type="match status" value="1"/>
</dbReference>
<dbReference type="Proteomes" id="UP000299102">
    <property type="component" value="Unassembled WGS sequence"/>
</dbReference>
<evidence type="ECO:0000313" key="2">
    <source>
        <dbReference type="EMBL" id="GBP25037.1"/>
    </source>
</evidence>
<feature type="chain" id="PRO_5020034939" evidence="1">
    <location>
        <begin position="19"/>
        <end position="161"/>
    </location>
</feature>
<keyword evidence="1" id="KW-0732">Signal</keyword>
<dbReference type="STRING" id="151549.A0A4C1UFZ2"/>